<evidence type="ECO:0000313" key="1">
    <source>
        <dbReference type="EMBL" id="KJL46722.1"/>
    </source>
</evidence>
<dbReference type="Pfam" id="PF04402">
    <property type="entry name" value="SIMPL"/>
    <property type="match status" value="1"/>
</dbReference>
<accession>A0A0M2HQH4</accession>
<dbReference type="AlphaFoldDB" id="A0A0M2HQH4"/>
<dbReference type="Gene3D" id="3.30.110.170">
    <property type="entry name" value="Protein of unknown function (DUF541), domain 1"/>
    <property type="match status" value="1"/>
</dbReference>
<sequence length="202" mass="21360">MTTITVDGLGERHLVAERATLTARVAIAHANRDRSMDLGAAVHSQLAGSAVRLREAAAATWHSIDVLTTNARVWTDKDGNKHQDHVTSGSVRIKLARLDLVADVVAELSAIGASVSTDWTLTDATRQRTIRELRIVAVQDAQAKADDFAAALGTSVDRVATLRESGGPAMPAARGAAGGARDELTIPEITVRVAVVAEFDTH</sequence>
<dbReference type="InterPro" id="IPR007497">
    <property type="entry name" value="SIMPL/DUF541"/>
</dbReference>
<keyword evidence="2" id="KW-1185">Reference proteome</keyword>
<evidence type="ECO:0000313" key="2">
    <source>
        <dbReference type="Proteomes" id="UP000033900"/>
    </source>
</evidence>
<reference evidence="1 2" key="1">
    <citation type="submission" date="2015-02" db="EMBL/GenBank/DDBJ databases">
        <title>Draft genome sequences of ten Microbacterium spp. with emphasis on heavy metal contaminated environments.</title>
        <authorList>
            <person name="Corretto E."/>
        </authorList>
    </citation>
    <scope>NUCLEOTIDE SEQUENCE [LARGE SCALE GENOMIC DNA]</scope>
    <source>
        <strain evidence="1 2">SA35</strain>
    </source>
</reference>
<organism evidence="1 2">
    <name type="scientific">Microbacterium hydrocarbonoxydans</name>
    <dbReference type="NCBI Taxonomy" id="273678"/>
    <lineage>
        <taxon>Bacteria</taxon>
        <taxon>Bacillati</taxon>
        <taxon>Actinomycetota</taxon>
        <taxon>Actinomycetes</taxon>
        <taxon>Micrococcales</taxon>
        <taxon>Microbacteriaceae</taxon>
        <taxon>Microbacterium</taxon>
    </lineage>
</organism>
<dbReference type="EMBL" id="JYJB01000010">
    <property type="protein sequence ID" value="KJL46722.1"/>
    <property type="molecule type" value="Genomic_DNA"/>
</dbReference>
<proteinExistence type="predicted"/>
<name>A0A0M2HQH4_9MICO</name>
<gene>
    <name evidence="1" type="ORF">RS84_03362</name>
</gene>
<dbReference type="STRING" id="273678.RS84_03362"/>
<dbReference type="Gene3D" id="3.30.70.2970">
    <property type="entry name" value="Protein of unknown function (DUF541), domain 2"/>
    <property type="match status" value="1"/>
</dbReference>
<evidence type="ECO:0008006" key="3">
    <source>
        <dbReference type="Google" id="ProtNLM"/>
    </source>
</evidence>
<dbReference type="PATRIC" id="fig|273678.4.peg.3357"/>
<dbReference type="RefSeq" id="WP_045258857.1">
    <property type="nucleotide sequence ID" value="NZ_JYJB01000010.1"/>
</dbReference>
<protein>
    <recommendedName>
        <fullName evidence="3">26 kDa periplasmic immunogenic protein</fullName>
    </recommendedName>
</protein>
<dbReference type="Proteomes" id="UP000033900">
    <property type="component" value="Unassembled WGS sequence"/>
</dbReference>
<comment type="caution">
    <text evidence="1">The sequence shown here is derived from an EMBL/GenBank/DDBJ whole genome shotgun (WGS) entry which is preliminary data.</text>
</comment>
<dbReference type="OrthoDB" id="5115102at2"/>